<organism evidence="1 2">
    <name type="scientific">Rhynchophorus ferrugineus</name>
    <name type="common">Red palm weevil</name>
    <name type="synonym">Curculio ferrugineus</name>
    <dbReference type="NCBI Taxonomy" id="354439"/>
    <lineage>
        <taxon>Eukaryota</taxon>
        <taxon>Metazoa</taxon>
        <taxon>Ecdysozoa</taxon>
        <taxon>Arthropoda</taxon>
        <taxon>Hexapoda</taxon>
        <taxon>Insecta</taxon>
        <taxon>Pterygota</taxon>
        <taxon>Neoptera</taxon>
        <taxon>Endopterygota</taxon>
        <taxon>Coleoptera</taxon>
        <taxon>Polyphaga</taxon>
        <taxon>Cucujiformia</taxon>
        <taxon>Curculionidae</taxon>
        <taxon>Dryophthorinae</taxon>
        <taxon>Rhynchophorus</taxon>
    </lineage>
</organism>
<gene>
    <name evidence="1" type="ORF">GWI33_001748</name>
</gene>
<sequence>MTRPPSNERRNLTQSLENGRLVGPSERKAETGCKLTFPVWVPFSSPLSGVERTKSDIIPASSPRRFLLLFFFLCRLSGLHLDNYASYSRLIKGPINVKQIRCNDIKPVSFHGRHVSDEYAAFFDDNGVDLRTADVPPPSLLSRPSGRTGTYYTIRVDFSTAGFFLMSHVSVIKIGANII</sequence>
<comment type="caution">
    <text evidence="1">The sequence shown here is derived from an EMBL/GenBank/DDBJ whole genome shotgun (WGS) entry which is preliminary data.</text>
</comment>
<dbReference type="EMBL" id="JAACXV010000149">
    <property type="protein sequence ID" value="KAF7282938.1"/>
    <property type="molecule type" value="Genomic_DNA"/>
</dbReference>
<protein>
    <submittedName>
        <fullName evidence="1">Uncharacterized protein</fullName>
    </submittedName>
</protein>
<proteinExistence type="predicted"/>
<evidence type="ECO:0000313" key="2">
    <source>
        <dbReference type="Proteomes" id="UP000625711"/>
    </source>
</evidence>
<evidence type="ECO:0000313" key="1">
    <source>
        <dbReference type="EMBL" id="KAF7282938.1"/>
    </source>
</evidence>
<accession>A0A834ISD7</accession>
<dbReference type="AlphaFoldDB" id="A0A834ISD7"/>
<name>A0A834ISD7_RHYFE</name>
<dbReference type="Proteomes" id="UP000625711">
    <property type="component" value="Unassembled WGS sequence"/>
</dbReference>
<keyword evidence="2" id="KW-1185">Reference proteome</keyword>
<reference evidence="1" key="1">
    <citation type="submission" date="2020-08" db="EMBL/GenBank/DDBJ databases">
        <title>Genome sequencing and assembly of the red palm weevil Rhynchophorus ferrugineus.</title>
        <authorList>
            <person name="Dias G.B."/>
            <person name="Bergman C.M."/>
            <person name="Manee M."/>
        </authorList>
    </citation>
    <scope>NUCLEOTIDE SEQUENCE</scope>
    <source>
        <strain evidence="1">AA-2017</strain>
        <tissue evidence="1">Whole larva</tissue>
    </source>
</reference>